<accession>A0A835XFB4</accession>
<reference evidence="2" key="1">
    <citation type="journal article" date="2020" name="bioRxiv">
        <title>Comparative genomics of Chlamydomonas.</title>
        <authorList>
            <person name="Craig R.J."/>
            <person name="Hasan A.R."/>
            <person name="Ness R.W."/>
            <person name="Keightley P.D."/>
        </authorList>
    </citation>
    <scope>NUCLEOTIDE SEQUENCE</scope>
    <source>
        <strain evidence="2">CCAP 11/70</strain>
    </source>
</reference>
<dbReference type="Proteomes" id="UP000612055">
    <property type="component" value="Unassembled WGS sequence"/>
</dbReference>
<feature type="region of interest" description="Disordered" evidence="1">
    <location>
        <begin position="1"/>
        <end position="33"/>
    </location>
</feature>
<dbReference type="InterPro" id="IPR053250">
    <property type="entry name" value="Glycosyltransferase_77"/>
</dbReference>
<dbReference type="PANTHER" id="PTHR46936">
    <property type="entry name" value="ARABINOSYLTRANSFERASE XEG113"/>
    <property type="match status" value="1"/>
</dbReference>
<evidence type="ECO:0000256" key="1">
    <source>
        <dbReference type="SAM" id="MobiDB-lite"/>
    </source>
</evidence>
<dbReference type="OrthoDB" id="40822at2759"/>
<proteinExistence type="predicted"/>
<feature type="non-terminal residue" evidence="2">
    <location>
        <position position="1"/>
    </location>
</feature>
<evidence type="ECO:0000313" key="2">
    <source>
        <dbReference type="EMBL" id="KAG2481942.1"/>
    </source>
</evidence>
<dbReference type="PANTHER" id="PTHR46936:SF1">
    <property type="entry name" value="ARABINOSYLTRANSFERASE XEG113"/>
    <property type="match status" value="1"/>
</dbReference>
<gene>
    <name evidence="2" type="ORF">HYH03_019096</name>
</gene>
<dbReference type="GO" id="GO:0005794">
    <property type="term" value="C:Golgi apparatus"/>
    <property type="evidence" value="ECO:0007669"/>
    <property type="project" value="TreeGrafter"/>
</dbReference>
<protein>
    <submittedName>
        <fullName evidence="2">Uncharacterized protein</fullName>
    </submittedName>
</protein>
<comment type="caution">
    <text evidence="2">The sequence shown here is derived from an EMBL/GenBank/DDBJ whole genome shotgun (WGS) entry which is preliminary data.</text>
</comment>
<organism evidence="2 3">
    <name type="scientific">Edaphochlamys debaryana</name>
    <dbReference type="NCBI Taxonomy" id="47281"/>
    <lineage>
        <taxon>Eukaryota</taxon>
        <taxon>Viridiplantae</taxon>
        <taxon>Chlorophyta</taxon>
        <taxon>core chlorophytes</taxon>
        <taxon>Chlorophyceae</taxon>
        <taxon>CS clade</taxon>
        <taxon>Chlamydomonadales</taxon>
        <taxon>Chlamydomonadales incertae sedis</taxon>
        <taxon>Edaphochlamys</taxon>
    </lineage>
</organism>
<name>A0A835XFB4_9CHLO</name>
<dbReference type="GO" id="GO:0052325">
    <property type="term" value="P:cell wall pectin biosynthetic process"/>
    <property type="evidence" value="ECO:0007669"/>
    <property type="project" value="TreeGrafter"/>
</dbReference>
<dbReference type="AlphaFoldDB" id="A0A835XFB4"/>
<keyword evidence="3" id="KW-1185">Reference proteome</keyword>
<dbReference type="GO" id="GO:0052636">
    <property type="term" value="F:arabinosyltransferase activity"/>
    <property type="evidence" value="ECO:0007669"/>
    <property type="project" value="TreeGrafter"/>
</dbReference>
<evidence type="ECO:0000313" key="3">
    <source>
        <dbReference type="Proteomes" id="UP000612055"/>
    </source>
</evidence>
<sequence>MREVARYNPLDPSSRPLDPSSTGRRSMCQARGSQAGDGAKAAWALLQAKAGAGGVPEVVVCIEDNEEWAHGAYAFKEMEELMDNGWGPALATHHIDNEEGGGEMMQVVPTPTLPLTTRTAGRCSTVPFVRLRVFQIREDFKDQERICTAVRPPQGRLLRRQGAPAGVDLLVTGVEASLWLAEQWAGDLKLVFPQLNVQAVSANKVGGRAGLWSRLMATIEPGDEGLENPAEAQAPMNIGLMFFRRGWGWGLSGADRWGPGGRACTQRGTRHTDPVARVHPDNKRVFMGYNDTLAVGELPVVVGFWPALRVAAVTNRSVIIPKLACYCDKYWTDLDKCRVP</sequence>
<dbReference type="EMBL" id="JAEHOE010000321">
    <property type="protein sequence ID" value="KAG2481942.1"/>
    <property type="molecule type" value="Genomic_DNA"/>
</dbReference>
<feature type="compositionally biased region" description="Low complexity" evidence="1">
    <location>
        <begin position="9"/>
        <end position="21"/>
    </location>
</feature>